<dbReference type="InterPro" id="IPR036259">
    <property type="entry name" value="MFS_trans_sf"/>
</dbReference>
<name>A0A0C3DAX3_OIDMZ</name>
<proteinExistence type="predicted"/>
<dbReference type="InParanoid" id="A0A0C3DAX3"/>
<gene>
    <name evidence="9" type="ORF">OIDMADRAFT_43133</name>
</gene>
<keyword evidence="2" id="KW-0813">Transport</keyword>
<dbReference type="FunCoup" id="A0A0C3DAX3">
    <property type="interactions" value="92"/>
</dbReference>
<organism evidence="9 10">
    <name type="scientific">Oidiodendron maius (strain Zn)</name>
    <dbReference type="NCBI Taxonomy" id="913774"/>
    <lineage>
        <taxon>Eukaryota</taxon>
        <taxon>Fungi</taxon>
        <taxon>Dikarya</taxon>
        <taxon>Ascomycota</taxon>
        <taxon>Pezizomycotina</taxon>
        <taxon>Leotiomycetes</taxon>
        <taxon>Leotiomycetes incertae sedis</taxon>
        <taxon>Myxotrichaceae</taxon>
        <taxon>Oidiodendron</taxon>
    </lineage>
</organism>
<feature type="transmembrane region" description="Helical" evidence="7">
    <location>
        <begin position="184"/>
        <end position="204"/>
    </location>
</feature>
<feature type="transmembrane region" description="Helical" evidence="7">
    <location>
        <begin position="294"/>
        <end position="315"/>
    </location>
</feature>
<dbReference type="Proteomes" id="UP000054321">
    <property type="component" value="Unassembled WGS sequence"/>
</dbReference>
<dbReference type="InterPro" id="IPR011701">
    <property type="entry name" value="MFS"/>
</dbReference>
<dbReference type="InterPro" id="IPR020846">
    <property type="entry name" value="MFS_dom"/>
</dbReference>
<feature type="transmembrane region" description="Helical" evidence="7">
    <location>
        <begin position="391"/>
        <end position="409"/>
    </location>
</feature>
<evidence type="ECO:0000259" key="8">
    <source>
        <dbReference type="PROSITE" id="PS50850"/>
    </source>
</evidence>
<feature type="transmembrane region" description="Helical" evidence="7">
    <location>
        <begin position="125"/>
        <end position="146"/>
    </location>
</feature>
<dbReference type="FunFam" id="1.20.1720.10:FF:000012">
    <property type="entry name" value="MFS toxin efflux pump (AflT)"/>
    <property type="match status" value="1"/>
</dbReference>
<dbReference type="PROSITE" id="PS50850">
    <property type="entry name" value="MFS"/>
    <property type="match status" value="1"/>
</dbReference>
<dbReference type="Pfam" id="PF07690">
    <property type="entry name" value="MFS_1"/>
    <property type="match status" value="1"/>
</dbReference>
<dbReference type="SUPFAM" id="SSF103473">
    <property type="entry name" value="MFS general substrate transporter"/>
    <property type="match status" value="1"/>
</dbReference>
<protein>
    <recommendedName>
        <fullName evidence="8">Major facilitator superfamily (MFS) profile domain-containing protein</fullName>
    </recommendedName>
</protein>
<dbReference type="HOGENOM" id="CLU_000960_22_1_1"/>
<keyword evidence="3 7" id="KW-0812">Transmembrane</keyword>
<keyword evidence="5 7" id="KW-0472">Membrane</keyword>
<dbReference type="PRINTS" id="PR01036">
    <property type="entry name" value="TCRTETB"/>
</dbReference>
<dbReference type="PANTHER" id="PTHR23501">
    <property type="entry name" value="MAJOR FACILITATOR SUPERFAMILY"/>
    <property type="match status" value="1"/>
</dbReference>
<dbReference type="CDD" id="cd17502">
    <property type="entry name" value="MFS_Azr1_MDR_like"/>
    <property type="match status" value="1"/>
</dbReference>
<evidence type="ECO:0000256" key="3">
    <source>
        <dbReference type="ARBA" id="ARBA00022692"/>
    </source>
</evidence>
<feature type="region of interest" description="Disordered" evidence="6">
    <location>
        <begin position="1"/>
        <end position="20"/>
    </location>
</feature>
<feature type="compositionally biased region" description="Basic and acidic residues" evidence="6">
    <location>
        <begin position="1"/>
        <end position="11"/>
    </location>
</feature>
<dbReference type="OrthoDB" id="10021397at2759"/>
<feature type="transmembrane region" description="Helical" evidence="7">
    <location>
        <begin position="152"/>
        <end position="172"/>
    </location>
</feature>
<evidence type="ECO:0000256" key="6">
    <source>
        <dbReference type="SAM" id="MobiDB-lite"/>
    </source>
</evidence>
<feature type="transmembrane region" description="Helical" evidence="7">
    <location>
        <begin position="28"/>
        <end position="54"/>
    </location>
</feature>
<feature type="transmembrane region" description="Helical" evidence="7">
    <location>
        <begin position="66"/>
        <end position="84"/>
    </location>
</feature>
<evidence type="ECO:0000313" key="9">
    <source>
        <dbReference type="EMBL" id="KIM99072.1"/>
    </source>
</evidence>
<dbReference type="GO" id="GO:0005886">
    <property type="term" value="C:plasma membrane"/>
    <property type="evidence" value="ECO:0007669"/>
    <property type="project" value="TreeGrafter"/>
</dbReference>
<evidence type="ECO:0000256" key="5">
    <source>
        <dbReference type="ARBA" id="ARBA00023136"/>
    </source>
</evidence>
<dbReference type="AlphaFoldDB" id="A0A0C3DAX3"/>
<feature type="transmembrane region" description="Helical" evidence="7">
    <location>
        <begin position="224"/>
        <end position="243"/>
    </location>
</feature>
<dbReference type="FunFam" id="1.20.1250.20:FF:000196">
    <property type="entry name" value="MFS toxin efflux pump (AflT)"/>
    <property type="match status" value="1"/>
</dbReference>
<reference evidence="9 10" key="1">
    <citation type="submission" date="2014-04" db="EMBL/GenBank/DDBJ databases">
        <authorList>
            <consortium name="DOE Joint Genome Institute"/>
            <person name="Kuo A."/>
            <person name="Martino E."/>
            <person name="Perotto S."/>
            <person name="Kohler A."/>
            <person name="Nagy L.G."/>
            <person name="Floudas D."/>
            <person name="Copeland A."/>
            <person name="Barry K.W."/>
            <person name="Cichocki N."/>
            <person name="Veneault-Fourrey C."/>
            <person name="LaButti K."/>
            <person name="Lindquist E.A."/>
            <person name="Lipzen A."/>
            <person name="Lundell T."/>
            <person name="Morin E."/>
            <person name="Murat C."/>
            <person name="Sun H."/>
            <person name="Tunlid A."/>
            <person name="Henrissat B."/>
            <person name="Grigoriev I.V."/>
            <person name="Hibbett D.S."/>
            <person name="Martin F."/>
            <person name="Nordberg H.P."/>
            <person name="Cantor M.N."/>
            <person name="Hua S.X."/>
        </authorList>
    </citation>
    <scope>NUCLEOTIDE SEQUENCE [LARGE SCALE GENOMIC DNA]</scope>
    <source>
        <strain evidence="9 10">Zn</strain>
    </source>
</reference>
<feature type="transmembrane region" description="Helical" evidence="7">
    <location>
        <begin position="255"/>
        <end position="274"/>
    </location>
</feature>
<evidence type="ECO:0000256" key="7">
    <source>
        <dbReference type="SAM" id="Phobius"/>
    </source>
</evidence>
<evidence type="ECO:0000256" key="1">
    <source>
        <dbReference type="ARBA" id="ARBA00004141"/>
    </source>
</evidence>
<dbReference type="Gene3D" id="1.20.1250.20">
    <property type="entry name" value="MFS general substrate transporter like domains"/>
    <property type="match status" value="1"/>
</dbReference>
<feature type="domain" description="Major facilitator superfamily (MFS) profile" evidence="8">
    <location>
        <begin position="31"/>
        <end position="528"/>
    </location>
</feature>
<accession>A0A0C3DAX3</accession>
<keyword evidence="4 7" id="KW-1133">Transmembrane helix</keyword>
<dbReference type="EMBL" id="KN832879">
    <property type="protein sequence ID" value="KIM99072.1"/>
    <property type="molecule type" value="Genomic_DNA"/>
</dbReference>
<evidence type="ECO:0000256" key="4">
    <source>
        <dbReference type="ARBA" id="ARBA00022989"/>
    </source>
</evidence>
<feature type="transmembrane region" description="Helical" evidence="7">
    <location>
        <begin position="90"/>
        <end position="113"/>
    </location>
</feature>
<feature type="transmembrane region" description="Helical" evidence="7">
    <location>
        <begin position="421"/>
        <end position="441"/>
    </location>
</feature>
<evidence type="ECO:0000313" key="10">
    <source>
        <dbReference type="Proteomes" id="UP000054321"/>
    </source>
</evidence>
<comment type="subcellular location">
    <subcellularLocation>
        <location evidence="1">Membrane</location>
        <topology evidence="1">Multi-pass membrane protein</topology>
    </subcellularLocation>
</comment>
<feature type="transmembrane region" description="Helical" evidence="7">
    <location>
        <begin position="361"/>
        <end position="379"/>
    </location>
</feature>
<dbReference type="PANTHER" id="PTHR23501:SF177">
    <property type="entry name" value="MAJOR FACILITATOR SUPERFAMILY (MFS) PROFILE DOMAIN-CONTAINING PROTEIN-RELATED"/>
    <property type="match status" value="1"/>
</dbReference>
<sequence length="528" mass="55984">MSDKEDERPIETPESTEDEEDYPQAFELVMIIVALILSMFLASLDMTILSTAIPKITTDFNSLNDIGWYASAFFLTVASSQSSWGKVYKFFPLKIVFLTAIGIFELGSLICGVSPNSVALITGRAITGIGAAGVLSGCFIIIAFSVPPVKRPAFSGILGATYGIASVIGPLIGGAFTSKVTWRWCFYINLPIGGISAAILLWFFKTPKRALTVKASLKDKILQMDLPGAALILAGVCCYVLAVQDGGVKKPWNSSEIIGLLVGFGLIIVAFAIVEYFQGDRALLQKRLMKDRGMIASCAFMFCLGGAFFVLLYFLPIYFQSVQGVSASNSGIRNLPLIISMTLFVIASGGLLTFTGYAPPFLIAGAAISTVGAGLIYTLDIGSPSSHWIGYQILNGVGLGLCFQVPIMYGQATAAAEDVSVVTSILMFFQTMGGAILVSGAQSAFTNTLLRHLPNDAPQVDPIAVITAGATGLRDKFSIAEIPEILISYMAALRVTYTISIASAGMATLVAICTRWTSIKGKAVAAAA</sequence>
<dbReference type="Gene3D" id="1.20.1720.10">
    <property type="entry name" value="Multidrug resistance protein D"/>
    <property type="match status" value="1"/>
</dbReference>
<keyword evidence="10" id="KW-1185">Reference proteome</keyword>
<evidence type="ECO:0000256" key="2">
    <source>
        <dbReference type="ARBA" id="ARBA00022448"/>
    </source>
</evidence>
<feature type="transmembrane region" description="Helical" evidence="7">
    <location>
        <begin position="335"/>
        <end position="355"/>
    </location>
</feature>
<reference evidence="10" key="2">
    <citation type="submission" date="2015-01" db="EMBL/GenBank/DDBJ databases">
        <title>Evolutionary Origins and Diversification of the Mycorrhizal Mutualists.</title>
        <authorList>
            <consortium name="DOE Joint Genome Institute"/>
            <consortium name="Mycorrhizal Genomics Consortium"/>
            <person name="Kohler A."/>
            <person name="Kuo A."/>
            <person name="Nagy L.G."/>
            <person name="Floudas D."/>
            <person name="Copeland A."/>
            <person name="Barry K.W."/>
            <person name="Cichocki N."/>
            <person name="Veneault-Fourrey C."/>
            <person name="LaButti K."/>
            <person name="Lindquist E.A."/>
            <person name="Lipzen A."/>
            <person name="Lundell T."/>
            <person name="Morin E."/>
            <person name="Murat C."/>
            <person name="Riley R."/>
            <person name="Ohm R."/>
            <person name="Sun H."/>
            <person name="Tunlid A."/>
            <person name="Henrissat B."/>
            <person name="Grigoriev I.V."/>
            <person name="Hibbett D.S."/>
            <person name="Martin F."/>
        </authorList>
    </citation>
    <scope>NUCLEOTIDE SEQUENCE [LARGE SCALE GENOMIC DNA]</scope>
    <source>
        <strain evidence="10">Zn</strain>
    </source>
</reference>
<dbReference type="GO" id="GO:0022857">
    <property type="term" value="F:transmembrane transporter activity"/>
    <property type="evidence" value="ECO:0007669"/>
    <property type="project" value="InterPro"/>
</dbReference>